<name>A0A239AL89_9FIRM</name>
<sequence>MEKTQAIGYMIMAAKDMGLDKETINKLKIKMEENIDTWTEEFADSEYEGFI</sequence>
<keyword evidence="2" id="KW-1185">Reference proteome</keyword>
<proteinExistence type="predicted"/>
<evidence type="ECO:0000313" key="2">
    <source>
        <dbReference type="Proteomes" id="UP000198304"/>
    </source>
</evidence>
<reference evidence="2" key="1">
    <citation type="submission" date="2017-06" db="EMBL/GenBank/DDBJ databases">
        <authorList>
            <person name="Varghese N."/>
            <person name="Submissions S."/>
        </authorList>
    </citation>
    <scope>NUCLEOTIDE SEQUENCE [LARGE SCALE GENOMIC DNA]</scope>
    <source>
        <strain evidence="2">SCA</strain>
    </source>
</reference>
<accession>A0A239AL89</accession>
<organism evidence="1 2">
    <name type="scientific">Anaerovirgula multivorans</name>
    <dbReference type="NCBI Taxonomy" id="312168"/>
    <lineage>
        <taxon>Bacteria</taxon>
        <taxon>Bacillati</taxon>
        <taxon>Bacillota</taxon>
        <taxon>Clostridia</taxon>
        <taxon>Peptostreptococcales</taxon>
        <taxon>Natronincolaceae</taxon>
        <taxon>Anaerovirgula</taxon>
    </lineage>
</organism>
<protein>
    <submittedName>
        <fullName evidence="1">Uncharacterized protein</fullName>
    </submittedName>
</protein>
<evidence type="ECO:0000313" key="1">
    <source>
        <dbReference type="EMBL" id="SNR96121.1"/>
    </source>
</evidence>
<dbReference type="AlphaFoldDB" id="A0A239AL89"/>
<dbReference type="Proteomes" id="UP000198304">
    <property type="component" value="Unassembled WGS sequence"/>
</dbReference>
<dbReference type="RefSeq" id="WP_176431155.1">
    <property type="nucleotide sequence ID" value="NZ_FZOJ01000002.1"/>
</dbReference>
<dbReference type="EMBL" id="FZOJ01000002">
    <property type="protein sequence ID" value="SNR96121.1"/>
    <property type="molecule type" value="Genomic_DNA"/>
</dbReference>
<gene>
    <name evidence="1" type="ORF">SAMN05446037_1002110</name>
</gene>